<dbReference type="EC" id="2.7.7.19" evidence="5"/>
<dbReference type="InterPro" id="IPR007012">
    <property type="entry name" value="PolA_pol_cen_dom"/>
</dbReference>
<evidence type="ECO:0000256" key="2">
    <source>
        <dbReference type="ARBA" id="ARBA00001946"/>
    </source>
</evidence>
<feature type="domain" description="Poly(A) polymerase nucleotidyltransferase" evidence="15">
    <location>
        <begin position="9"/>
        <end position="174"/>
    </location>
</feature>
<dbReference type="PANTHER" id="PTHR10682:SF10">
    <property type="entry name" value="POLYNUCLEOTIDE ADENYLYLTRANSFERASE"/>
    <property type="match status" value="1"/>
</dbReference>
<dbReference type="GO" id="GO:0006397">
    <property type="term" value="P:mRNA processing"/>
    <property type="evidence" value="ECO:0007669"/>
    <property type="project" value="UniProtKB-KW"/>
</dbReference>
<comment type="cofactor">
    <cofactor evidence="2">
        <name>Mg(2+)</name>
        <dbReference type="ChEBI" id="CHEBI:18420"/>
    </cofactor>
</comment>
<organism evidence="16 17">
    <name type="scientific">Phascolomyces articulosus</name>
    <dbReference type="NCBI Taxonomy" id="60185"/>
    <lineage>
        <taxon>Eukaryota</taxon>
        <taxon>Fungi</taxon>
        <taxon>Fungi incertae sedis</taxon>
        <taxon>Mucoromycota</taxon>
        <taxon>Mucoromycotina</taxon>
        <taxon>Mucoromycetes</taxon>
        <taxon>Mucorales</taxon>
        <taxon>Lichtheimiaceae</taxon>
        <taxon>Phascolomyces</taxon>
    </lineage>
</organism>
<dbReference type="GO" id="GO:0005524">
    <property type="term" value="F:ATP binding"/>
    <property type="evidence" value="ECO:0007669"/>
    <property type="project" value="UniProtKB-KW"/>
</dbReference>
<evidence type="ECO:0000256" key="11">
    <source>
        <dbReference type="ARBA" id="ARBA00022842"/>
    </source>
</evidence>
<comment type="cofactor">
    <cofactor evidence="1">
        <name>Mn(2+)</name>
        <dbReference type="ChEBI" id="CHEBI:29035"/>
    </cofactor>
</comment>
<dbReference type="Pfam" id="PF04928">
    <property type="entry name" value="PAP_central"/>
    <property type="match status" value="1"/>
</dbReference>
<keyword evidence="7" id="KW-0808">Transferase</keyword>
<comment type="subcellular location">
    <subcellularLocation>
        <location evidence="3">Nucleus</location>
    </subcellularLocation>
</comment>
<evidence type="ECO:0000259" key="15">
    <source>
        <dbReference type="Pfam" id="PF20750"/>
    </source>
</evidence>
<dbReference type="Gene3D" id="3.30.70.590">
    <property type="entry name" value="Poly(A) polymerase predicted RNA binding domain"/>
    <property type="match status" value="1"/>
</dbReference>
<dbReference type="Pfam" id="PF20750">
    <property type="entry name" value="PAP_NTPase"/>
    <property type="match status" value="1"/>
</dbReference>
<dbReference type="InterPro" id="IPR048840">
    <property type="entry name" value="PolA_pol_NTPase"/>
</dbReference>
<dbReference type="CDD" id="cd05402">
    <property type="entry name" value="NT_PAP_TUTase"/>
    <property type="match status" value="1"/>
</dbReference>
<proteinExistence type="inferred from homology"/>
<keyword evidence="17" id="KW-1185">Reference proteome</keyword>
<reference evidence="16" key="2">
    <citation type="submission" date="2023-02" db="EMBL/GenBank/DDBJ databases">
        <authorList>
            <consortium name="DOE Joint Genome Institute"/>
            <person name="Mondo S.J."/>
            <person name="Chang Y."/>
            <person name="Wang Y."/>
            <person name="Ahrendt S."/>
            <person name="Andreopoulos W."/>
            <person name="Barry K."/>
            <person name="Beard J."/>
            <person name="Benny G.L."/>
            <person name="Blankenship S."/>
            <person name="Bonito G."/>
            <person name="Cuomo C."/>
            <person name="Desiro A."/>
            <person name="Gervers K.A."/>
            <person name="Hundley H."/>
            <person name="Kuo A."/>
            <person name="LaButti K."/>
            <person name="Lang B.F."/>
            <person name="Lipzen A."/>
            <person name="O'Donnell K."/>
            <person name="Pangilinan J."/>
            <person name="Reynolds N."/>
            <person name="Sandor L."/>
            <person name="Smith M.W."/>
            <person name="Tsang A."/>
            <person name="Grigoriev I.V."/>
            <person name="Stajich J.E."/>
            <person name="Spatafora J.W."/>
        </authorList>
    </citation>
    <scope>NUCLEOTIDE SEQUENCE</scope>
    <source>
        <strain evidence="16">RSA 2281</strain>
    </source>
</reference>
<evidence type="ECO:0000313" key="16">
    <source>
        <dbReference type="EMBL" id="KAI9244128.1"/>
    </source>
</evidence>
<dbReference type="Proteomes" id="UP001209540">
    <property type="component" value="Unassembled WGS sequence"/>
</dbReference>
<dbReference type="GO" id="GO:0005634">
    <property type="term" value="C:nucleus"/>
    <property type="evidence" value="ECO:0007669"/>
    <property type="project" value="UniProtKB-SubCell"/>
</dbReference>
<evidence type="ECO:0000256" key="9">
    <source>
        <dbReference type="ARBA" id="ARBA00022741"/>
    </source>
</evidence>
<evidence type="ECO:0000256" key="8">
    <source>
        <dbReference type="ARBA" id="ARBA00022723"/>
    </source>
</evidence>
<dbReference type="Gene3D" id="3.30.460.10">
    <property type="entry name" value="Beta Polymerase, domain 2"/>
    <property type="match status" value="1"/>
</dbReference>
<dbReference type="Pfam" id="PF04926">
    <property type="entry name" value="PAP_RNA-bind"/>
    <property type="match status" value="1"/>
</dbReference>
<evidence type="ECO:0000256" key="5">
    <source>
        <dbReference type="ARBA" id="ARBA00012388"/>
    </source>
</evidence>
<dbReference type="InterPro" id="IPR007010">
    <property type="entry name" value="PolA_pol_RNA-bd_dom"/>
</dbReference>
<comment type="similarity">
    <text evidence="4">Belongs to the poly(A) polymerase family.</text>
</comment>
<keyword evidence="11" id="KW-0460">Magnesium</keyword>
<dbReference type="GO" id="GO:0003723">
    <property type="term" value="F:RNA binding"/>
    <property type="evidence" value="ECO:0007669"/>
    <property type="project" value="InterPro"/>
</dbReference>
<dbReference type="GO" id="GO:0031123">
    <property type="term" value="P:RNA 3'-end processing"/>
    <property type="evidence" value="ECO:0007669"/>
    <property type="project" value="InterPro"/>
</dbReference>
<dbReference type="InterPro" id="IPR043519">
    <property type="entry name" value="NT_sf"/>
</dbReference>
<dbReference type="SUPFAM" id="SSF55003">
    <property type="entry name" value="PAP/Archaeal CCA-adding enzyme, C-terminal domain"/>
    <property type="match status" value="1"/>
</dbReference>
<evidence type="ECO:0000256" key="6">
    <source>
        <dbReference type="ARBA" id="ARBA00022664"/>
    </source>
</evidence>
<dbReference type="SUPFAM" id="SSF81631">
    <property type="entry name" value="PAP/OAS1 substrate-binding domain"/>
    <property type="match status" value="1"/>
</dbReference>
<protein>
    <recommendedName>
        <fullName evidence="5">polynucleotide adenylyltransferase</fullName>
        <ecNumber evidence="5">2.7.7.19</ecNumber>
    </recommendedName>
</protein>
<reference evidence="16" key="1">
    <citation type="journal article" date="2022" name="IScience">
        <title>Evolution of zygomycete secretomes and the origins of terrestrial fungal ecologies.</title>
        <authorList>
            <person name="Chang Y."/>
            <person name="Wang Y."/>
            <person name="Mondo S."/>
            <person name="Ahrendt S."/>
            <person name="Andreopoulos W."/>
            <person name="Barry K."/>
            <person name="Beard J."/>
            <person name="Benny G.L."/>
            <person name="Blankenship S."/>
            <person name="Bonito G."/>
            <person name="Cuomo C."/>
            <person name="Desiro A."/>
            <person name="Gervers K.A."/>
            <person name="Hundley H."/>
            <person name="Kuo A."/>
            <person name="LaButti K."/>
            <person name="Lang B.F."/>
            <person name="Lipzen A."/>
            <person name="O'Donnell K."/>
            <person name="Pangilinan J."/>
            <person name="Reynolds N."/>
            <person name="Sandor L."/>
            <person name="Smith M.E."/>
            <person name="Tsang A."/>
            <person name="Grigoriev I.V."/>
            <person name="Stajich J.E."/>
            <person name="Spatafora J.W."/>
        </authorList>
    </citation>
    <scope>NUCLEOTIDE SEQUENCE</scope>
    <source>
        <strain evidence="16">RSA 2281</strain>
    </source>
</reference>
<accession>A0AAD5JLY7</accession>
<dbReference type="AlphaFoldDB" id="A0AAD5JLY7"/>
<dbReference type="GO" id="GO:0046872">
    <property type="term" value="F:metal ion binding"/>
    <property type="evidence" value="ECO:0007669"/>
    <property type="project" value="UniProtKB-KW"/>
</dbReference>
<keyword evidence="12" id="KW-0539">Nucleus</keyword>
<keyword evidence="6" id="KW-0507">mRNA processing</keyword>
<dbReference type="EMBL" id="JAIXMP010000063">
    <property type="protein sequence ID" value="KAI9244128.1"/>
    <property type="molecule type" value="Genomic_DNA"/>
</dbReference>
<evidence type="ECO:0000256" key="12">
    <source>
        <dbReference type="ARBA" id="ARBA00023242"/>
    </source>
</evidence>
<evidence type="ECO:0000256" key="4">
    <source>
        <dbReference type="ARBA" id="ARBA00010912"/>
    </source>
</evidence>
<comment type="caution">
    <text evidence="16">The sequence shown here is derived from an EMBL/GenBank/DDBJ whole genome shotgun (WGS) entry which is preliminary data.</text>
</comment>
<sequence>MLSNVDNVAIERYLAETGITEDHIQVKKRNSLMEKLHSIVREFIKDVARHKFLRRDDFECQLMPFGSYGLGGYLTGADMDLVLLAAKGIERRDFYTEFRKLLKRLTEDIEVIKRTAVPIIKCTIDTIPVDISFVSFSLSSVPKNINLLNDTLLYGLDKECLASMDGPRTQQFLLDNIQPNHLATFQSTLQCIKHWATCRKIYGKPMGYLNGSTWTFLLMKTYMSIPLRSGIQMNTYSLLSMFFEMWASWPWPEPVKLSSHIPGLQGAILDFEDIEDFRHSVMPIVSPCYPVCSSTPFATASTLRVMTLEFKRAQTIMKFNEYLDINHLLTRLFMELNFFAQYLHFLRIEVTSETVKSNETWQRKMATAIPKLVGLLEVNPSITFIHPYTQTYTESRSYSTVQGKLAIQEGYSDYIENYVSSLQPGKLHITTHIIGLQVLAPTQGKEVDVSHEVQEFLQELEAKRNDRDADVTFRITSAKRYCLFTMK</sequence>
<evidence type="ECO:0000259" key="13">
    <source>
        <dbReference type="Pfam" id="PF04926"/>
    </source>
</evidence>
<dbReference type="InterPro" id="IPR011068">
    <property type="entry name" value="NuclTrfase_I-like_C"/>
</dbReference>
<keyword evidence="9" id="KW-0547">Nucleotide-binding</keyword>
<feature type="domain" description="Poly(A) polymerase RNA-binding" evidence="13">
    <location>
        <begin position="337"/>
        <end position="483"/>
    </location>
</feature>
<dbReference type="PANTHER" id="PTHR10682">
    <property type="entry name" value="POLY A POLYMERASE"/>
    <property type="match status" value="1"/>
</dbReference>
<evidence type="ECO:0000259" key="14">
    <source>
        <dbReference type="Pfam" id="PF04928"/>
    </source>
</evidence>
<evidence type="ECO:0000256" key="1">
    <source>
        <dbReference type="ARBA" id="ARBA00001936"/>
    </source>
</evidence>
<dbReference type="Gene3D" id="1.10.1410.10">
    <property type="match status" value="1"/>
</dbReference>
<evidence type="ECO:0000256" key="7">
    <source>
        <dbReference type="ARBA" id="ARBA00022679"/>
    </source>
</evidence>
<keyword evidence="8" id="KW-0479">Metal-binding</keyword>
<dbReference type="SUPFAM" id="SSF81301">
    <property type="entry name" value="Nucleotidyltransferase"/>
    <property type="match status" value="1"/>
</dbReference>
<evidence type="ECO:0000313" key="17">
    <source>
        <dbReference type="Proteomes" id="UP001209540"/>
    </source>
</evidence>
<dbReference type="GO" id="GO:1990817">
    <property type="term" value="F:poly(A) RNA polymerase activity"/>
    <property type="evidence" value="ECO:0007669"/>
    <property type="project" value="UniProtKB-EC"/>
</dbReference>
<evidence type="ECO:0000256" key="3">
    <source>
        <dbReference type="ARBA" id="ARBA00004123"/>
    </source>
</evidence>
<gene>
    <name evidence="16" type="ORF">BDA99DRAFT_544159</name>
</gene>
<keyword evidence="10" id="KW-0067">ATP-binding</keyword>
<evidence type="ECO:0000256" key="10">
    <source>
        <dbReference type="ARBA" id="ARBA00022840"/>
    </source>
</evidence>
<name>A0AAD5JLY7_9FUNG</name>
<feature type="domain" description="Poly(A) polymerase central" evidence="14">
    <location>
        <begin position="184"/>
        <end position="318"/>
    </location>
</feature>